<feature type="chain" id="PRO_5042867239" description="S-protein homolog" evidence="1">
    <location>
        <begin position="22"/>
        <end position="121"/>
    </location>
</feature>
<dbReference type="AlphaFoldDB" id="A0AAN9L8X2"/>
<protein>
    <recommendedName>
        <fullName evidence="4">S-protein homolog</fullName>
    </recommendedName>
</protein>
<reference evidence="2 3" key="1">
    <citation type="submission" date="2024-01" db="EMBL/GenBank/DDBJ databases">
        <title>The genomes of 5 underutilized Papilionoideae crops provide insights into root nodulation and disease resistanc.</title>
        <authorList>
            <person name="Jiang F."/>
        </authorList>
    </citation>
    <scope>NUCLEOTIDE SEQUENCE [LARGE SCALE GENOMIC DNA]</scope>
    <source>
        <strain evidence="2">LVBAO_FW01</strain>
        <tissue evidence="2">Leaves</tissue>
    </source>
</reference>
<evidence type="ECO:0000313" key="2">
    <source>
        <dbReference type="EMBL" id="KAK7331364.1"/>
    </source>
</evidence>
<dbReference type="Proteomes" id="UP001367508">
    <property type="component" value="Unassembled WGS sequence"/>
</dbReference>
<evidence type="ECO:0000313" key="3">
    <source>
        <dbReference type="Proteomes" id="UP001367508"/>
    </source>
</evidence>
<comment type="caution">
    <text evidence="2">The sequence shown here is derived from an EMBL/GenBank/DDBJ whole genome shotgun (WGS) entry which is preliminary data.</text>
</comment>
<dbReference type="PANTHER" id="PTHR35630:SF1">
    <property type="entry name" value="LEGUMINOSIN GROUP486 SECRETED PEPTIDE"/>
    <property type="match status" value="1"/>
</dbReference>
<sequence>MAFHDCIVVFSLLFLCLVVDGREIVVDIETDLRSQTGTQLKIDCGKGFSNLTTGNHLKQSVSAEQDLTCTAEWTLFFNTWDAFVSKKDQSHNTIFWSIRKDGFYRSFDGKDFKLVDYWSSE</sequence>
<evidence type="ECO:0000256" key="1">
    <source>
        <dbReference type="SAM" id="SignalP"/>
    </source>
</evidence>
<dbReference type="PANTHER" id="PTHR35630">
    <property type="entry name" value="LEGUMINOSIN GROUP486 SECRETED PEPTIDE"/>
    <property type="match status" value="1"/>
</dbReference>
<dbReference type="EMBL" id="JAYMYQ010000005">
    <property type="protein sequence ID" value="KAK7331364.1"/>
    <property type="molecule type" value="Genomic_DNA"/>
</dbReference>
<name>A0AAN9L8X2_CANGL</name>
<proteinExistence type="predicted"/>
<keyword evidence="1" id="KW-0732">Signal</keyword>
<gene>
    <name evidence="2" type="ORF">VNO77_25587</name>
</gene>
<keyword evidence="3" id="KW-1185">Reference proteome</keyword>
<organism evidence="2 3">
    <name type="scientific">Canavalia gladiata</name>
    <name type="common">Sword bean</name>
    <name type="synonym">Dolichos gladiatus</name>
    <dbReference type="NCBI Taxonomy" id="3824"/>
    <lineage>
        <taxon>Eukaryota</taxon>
        <taxon>Viridiplantae</taxon>
        <taxon>Streptophyta</taxon>
        <taxon>Embryophyta</taxon>
        <taxon>Tracheophyta</taxon>
        <taxon>Spermatophyta</taxon>
        <taxon>Magnoliopsida</taxon>
        <taxon>eudicotyledons</taxon>
        <taxon>Gunneridae</taxon>
        <taxon>Pentapetalae</taxon>
        <taxon>rosids</taxon>
        <taxon>fabids</taxon>
        <taxon>Fabales</taxon>
        <taxon>Fabaceae</taxon>
        <taxon>Papilionoideae</taxon>
        <taxon>50 kb inversion clade</taxon>
        <taxon>NPAAA clade</taxon>
        <taxon>indigoferoid/millettioid clade</taxon>
        <taxon>Phaseoleae</taxon>
        <taxon>Canavalia</taxon>
    </lineage>
</organism>
<feature type="signal peptide" evidence="1">
    <location>
        <begin position="1"/>
        <end position="21"/>
    </location>
</feature>
<accession>A0AAN9L8X2</accession>
<evidence type="ECO:0008006" key="4">
    <source>
        <dbReference type="Google" id="ProtNLM"/>
    </source>
</evidence>